<sequence>MYWLVAVLTAAEQDLVISKAYLERQGGHWLGRLLGFYCRSLVQAVLLWSRRLPVKRWWRVTVCLTLWLWIWRLVSTCRPLFQICNEGVCVVTLGSVSACEMLYVFYRSSLPLEAHRSSYGGRVFTELSLVMCVLFFPETVKNRLWFEKGKEVLLLCSSSVVTLTRSRLIRRSHFFEMSRDGPFCFFKWSAGELEGPMVIMIRGMLCLFFCFSGSRLIVNGDMTSTRYENAVPKPSDTWRGVSANLALKQLLGLILSISNPVAKSSN</sequence>
<accession>A0ABQ8B0N3</accession>
<dbReference type="Proteomes" id="UP000824890">
    <property type="component" value="Unassembled WGS sequence"/>
</dbReference>
<name>A0ABQ8B0N3_BRANA</name>
<organism evidence="1 2">
    <name type="scientific">Brassica napus</name>
    <name type="common">Rape</name>
    <dbReference type="NCBI Taxonomy" id="3708"/>
    <lineage>
        <taxon>Eukaryota</taxon>
        <taxon>Viridiplantae</taxon>
        <taxon>Streptophyta</taxon>
        <taxon>Embryophyta</taxon>
        <taxon>Tracheophyta</taxon>
        <taxon>Spermatophyta</taxon>
        <taxon>Magnoliopsida</taxon>
        <taxon>eudicotyledons</taxon>
        <taxon>Gunneridae</taxon>
        <taxon>Pentapetalae</taxon>
        <taxon>rosids</taxon>
        <taxon>malvids</taxon>
        <taxon>Brassicales</taxon>
        <taxon>Brassicaceae</taxon>
        <taxon>Brassiceae</taxon>
        <taxon>Brassica</taxon>
    </lineage>
</organism>
<gene>
    <name evidence="1" type="ORF">HID58_047887</name>
</gene>
<evidence type="ECO:0000313" key="1">
    <source>
        <dbReference type="EMBL" id="KAH0898319.1"/>
    </source>
</evidence>
<proteinExistence type="predicted"/>
<keyword evidence="2" id="KW-1185">Reference proteome</keyword>
<comment type="caution">
    <text evidence="1">The sequence shown here is derived from an EMBL/GenBank/DDBJ whole genome shotgun (WGS) entry which is preliminary data.</text>
</comment>
<dbReference type="EMBL" id="JAGKQM010000012">
    <property type="protein sequence ID" value="KAH0898319.1"/>
    <property type="molecule type" value="Genomic_DNA"/>
</dbReference>
<protein>
    <submittedName>
        <fullName evidence="1">Uncharacterized protein</fullName>
    </submittedName>
</protein>
<evidence type="ECO:0000313" key="2">
    <source>
        <dbReference type="Proteomes" id="UP000824890"/>
    </source>
</evidence>
<reference evidence="1 2" key="1">
    <citation type="submission" date="2021-05" db="EMBL/GenBank/DDBJ databases">
        <title>Genome Assembly of Synthetic Allotetraploid Brassica napus Reveals Homoeologous Exchanges between Subgenomes.</title>
        <authorList>
            <person name="Davis J.T."/>
        </authorList>
    </citation>
    <scope>NUCLEOTIDE SEQUENCE [LARGE SCALE GENOMIC DNA]</scope>
    <source>
        <strain evidence="2">cv. Da-Ae</strain>
        <tissue evidence="1">Seedling</tissue>
    </source>
</reference>